<dbReference type="Pfam" id="PF00180">
    <property type="entry name" value="Iso_dh"/>
    <property type="match status" value="1"/>
</dbReference>
<gene>
    <name evidence="8" type="ORF">ACFSQJ_09185</name>
</gene>
<comment type="cofactor">
    <cofactor evidence="1">
        <name>Mn(2+)</name>
        <dbReference type="ChEBI" id="CHEBI:29035"/>
    </cofactor>
</comment>
<keyword evidence="9" id="KW-1185">Reference proteome</keyword>
<evidence type="ECO:0000259" key="7">
    <source>
        <dbReference type="SMART" id="SM01329"/>
    </source>
</evidence>
<evidence type="ECO:0000256" key="3">
    <source>
        <dbReference type="ARBA" id="ARBA00022723"/>
    </source>
</evidence>
<evidence type="ECO:0000256" key="5">
    <source>
        <dbReference type="ARBA" id="ARBA00023027"/>
    </source>
</evidence>
<dbReference type="InterPro" id="IPR024084">
    <property type="entry name" value="IsoPropMal-DH-like_dom"/>
</dbReference>
<evidence type="ECO:0000256" key="1">
    <source>
        <dbReference type="ARBA" id="ARBA00001936"/>
    </source>
</evidence>
<keyword evidence="6" id="KW-0464">Manganese</keyword>
<proteinExistence type="predicted"/>
<dbReference type="PANTHER" id="PTHR43275:SF1">
    <property type="entry name" value="D-MALATE DEHYDROGENASE [DECARBOXYLATING]"/>
    <property type="match status" value="1"/>
</dbReference>
<dbReference type="Proteomes" id="UP001597526">
    <property type="component" value="Unassembled WGS sequence"/>
</dbReference>
<dbReference type="SUPFAM" id="SSF53659">
    <property type="entry name" value="Isocitrate/Isopropylmalate dehydrogenase-like"/>
    <property type="match status" value="1"/>
</dbReference>
<evidence type="ECO:0000256" key="4">
    <source>
        <dbReference type="ARBA" id="ARBA00023002"/>
    </source>
</evidence>
<evidence type="ECO:0000256" key="2">
    <source>
        <dbReference type="ARBA" id="ARBA00001946"/>
    </source>
</evidence>
<dbReference type="InterPro" id="IPR050501">
    <property type="entry name" value="ICDH/IPMDH"/>
</dbReference>
<keyword evidence="5" id="KW-0520">NAD</keyword>
<dbReference type="SMART" id="SM01329">
    <property type="entry name" value="Iso_dh"/>
    <property type="match status" value="1"/>
</dbReference>
<sequence length="361" mass="39387">MSKNYKIAVVNGDGIGEEIVPAGISVIEAVAKKYGFTISKENFSWGAGHYLKHGEFMPENGIETLKSFDAIYFGAVGLPEVDDTLPAKDYTFKVRTDLEQYVNYRPVKLFAGIESPLRDKTENDIDFVIIRENNEGEFVQNGKILYPDTPNGVAVDTSMVTRLGVERIAHYAFKLARKRRKKLTNVTKSNTLIYSLGFWDHVMEEVSKEYPDVAYSKMYVDNASASFVLRPEVFDVIVTTNMIGDILSDLGGAIMGSLGLGGSGNINPENNYPSMFEPIHGSAPDIAGQNIANPIGQIWSAAIMLEHLGEIEAANDIMKGINATTAKGDLTKDLKGSATTTEIAQSVIDSILTLEKANAIG</sequence>
<dbReference type="EMBL" id="JBHULB010000011">
    <property type="protein sequence ID" value="MFD2587103.1"/>
    <property type="molecule type" value="Genomic_DNA"/>
</dbReference>
<name>A0ABW5MXN4_9FLAO</name>
<reference evidence="9" key="1">
    <citation type="journal article" date="2019" name="Int. J. Syst. Evol. Microbiol.">
        <title>The Global Catalogue of Microorganisms (GCM) 10K type strain sequencing project: providing services to taxonomists for standard genome sequencing and annotation.</title>
        <authorList>
            <consortium name="The Broad Institute Genomics Platform"/>
            <consortium name="The Broad Institute Genome Sequencing Center for Infectious Disease"/>
            <person name="Wu L."/>
            <person name="Ma J."/>
        </authorList>
    </citation>
    <scope>NUCLEOTIDE SEQUENCE [LARGE SCALE GENOMIC DNA]</scope>
    <source>
        <strain evidence="9">KCTC 52368</strain>
    </source>
</reference>
<keyword evidence="4" id="KW-0560">Oxidoreductase</keyword>
<dbReference type="Gene3D" id="3.40.718.10">
    <property type="entry name" value="Isopropylmalate Dehydrogenase"/>
    <property type="match status" value="1"/>
</dbReference>
<comment type="caution">
    <text evidence="8">The sequence shown here is derived from an EMBL/GenBank/DDBJ whole genome shotgun (WGS) entry which is preliminary data.</text>
</comment>
<evidence type="ECO:0000256" key="6">
    <source>
        <dbReference type="ARBA" id="ARBA00023211"/>
    </source>
</evidence>
<evidence type="ECO:0000313" key="9">
    <source>
        <dbReference type="Proteomes" id="UP001597526"/>
    </source>
</evidence>
<protein>
    <submittedName>
        <fullName evidence="8">Isocitrate/isopropylmalate dehydrogenase family protein</fullName>
    </submittedName>
</protein>
<keyword evidence="3" id="KW-0479">Metal-binding</keyword>
<feature type="domain" description="Isopropylmalate dehydrogenase-like" evidence="7">
    <location>
        <begin position="6"/>
        <end position="347"/>
    </location>
</feature>
<organism evidence="8 9">
    <name type="scientific">Croceitalea marina</name>
    <dbReference type="NCBI Taxonomy" id="1775166"/>
    <lineage>
        <taxon>Bacteria</taxon>
        <taxon>Pseudomonadati</taxon>
        <taxon>Bacteroidota</taxon>
        <taxon>Flavobacteriia</taxon>
        <taxon>Flavobacteriales</taxon>
        <taxon>Flavobacteriaceae</taxon>
        <taxon>Croceitalea</taxon>
    </lineage>
</organism>
<dbReference type="RefSeq" id="WP_377766663.1">
    <property type="nucleotide sequence ID" value="NZ_JBHULB010000011.1"/>
</dbReference>
<dbReference type="PANTHER" id="PTHR43275">
    <property type="entry name" value="D-MALATE DEHYDROGENASE [DECARBOXYLATING]"/>
    <property type="match status" value="1"/>
</dbReference>
<comment type="cofactor">
    <cofactor evidence="2">
        <name>Mg(2+)</name>
        <dbReference type="ChEBI" id="CHEBI:18420"/>
    </cofactor>
</comment>
<evidence type="ECO:0000313" key="8">
    <source>
        <dbReference type="EMBL" id="MFD2587103.1"/>
    </source>
</evidence>
<accession>A0ABW5MXN4</accession>